<keyword evidence="1" id="KW-0677">Repeat</keyword>
<comment type="caution">
    <text evidence="5">The sequence shown here is derived from an EMBL/GenBank/DDBJ whole genome shotgun (WGS) entry which is preliminary data.</text>
</comment>
<feature type="compositionally biased region" description="Polar residues" evidence="4">
    <location>
        <begin position="811"/>
        <end position="837"/>
    </location>
</feature>
<dbReference type="AlphaFoldDB" id="A0A507F0F0"/>
<dbReference type="SUPFAM" id="SSF48403">
    <property type="entry name" value="Ankyrin repeat"/>
    <property type="match status" value="1"/>
</dbReference>
<dbReference type="Gene3D" id="1.25.40.20">
    <property type="entry name" value="Ankyrin repeat-containing domain"/>
    <property type="match status" value="2"/>
</dbReference>
<feature type="compositionally biased region" description="Low complexity" evidence="4">
    <location>
        <begin position="549"/>
        <end position="564"/>
    </location>
</feature>
<accession>A0A507F0F0</accession>
<dbReference type="Pfam" id="PF12796">
    <property type="entry name" value="Ank_2"/>
    <property type="match status" value="2"/>
</dbReference>
<dbReference type="PROSITE" id="PS50297">
    <property type="entry name" value="ANK_REP_REGION"/>
    <property type="match status" value="3"/>
</dbReference>
<feature type="region of interest" description="Disordered" evidence="4">
    <location>
        <begin position="1"/>
        <end position="53"/>
    </location>
</feature>
<dbReference type="EMBL" id="QEAP01000310">
    <property type="protein sequence ID" value="TPX69691.1"/>
    <property type="molecule type" value="Genomic_DNA"/>
</dbReference>
<dbReference type="Proteomes" id="UP000320333">
    <property type="component" value="Unassembled WGS sequence"/>
</dbReference>
<evidence type="ECO:0000313" key="6">
    <source>
        <dbReference type="Proteomes" id="UP000320333"/>
    </source>
</evidence>
<dbReference type="STRING" id="246404.A0A507F0F0"/>
<feature type="region of interest" description="Disordered" evidence="4">
    <location>
        <begin position="321"/>
        <end position="345"/>
    </location>
</feature>
<proteinExistence type="predicted"/>
<dbReference type="SMART" id="SM00248">
    <property type="entry name" value="ANK"/>
    <property type="match status" value="5"/>
</dbReference>
<dbReference type="PANTHER" id="PTHR24198">
    <property type="entry name" value="ANKYRIN REPEAT AND PROTEIN KINASE DOMAIN-CONTAINING PROTEIN"/>
    <property type="match status" value="1"/>
</dbReference>
<sequence>MKGRSTAKEREREKDRDKDAAKDKDRDTDNVSIASASSGASFASVSSSASTGSALGSLSFLNIRKRMSKSQTPSIQSNNTSNSAGSTAIKGLFSKQLSVATSASSSVNSQTASPTSAAKRFANSPTPPVFTAGSGSGFARSLSFAEFRLADTRQQRQRRCLYALQKLEARCKADGVSLGVSSAAAPGSVKKPYKEPKFKDDKRLGLGKLSNLLQKKRRRRSRTEVFHLINLAITDQSISYALNLLDDLSSGALRKKFPLHANRAFYSAMGQGFEPICIAMFEKGFPLSVNSPIIIKASTNLWKYVPRETPTGKVVSKFKRISTTTAPDRNGGGRNSSMAVGGKNSSGDAKAGGALGAGDTMPSIQLPSYFMSAVSLGLDNVVRAMVKRADVNQNWHGLTPLHIAASKNLVGITQFLLDNGADPTIGILVSQYALLRKLKSISSYPDIRTSMPIVGNSQSQSQTPTVDTPNTGPAVFILQPSRPVSMIDSNMMASFPREPNNLGIDATAMSPSHALTSPLTASLPLPATKDDTSSPKTISSTLPLKPQLRNPSPSSSNRSASALDRSRASSLSAAAGVSFVGPSSSIKRNLISSGGSIKSNTQASINRPINARLTGCIFFSQPGCEGEKGLTSVSNEDGKRRSSVFHMWQTDFMKDKVIYPVELAAACGNYDLARLLLTRMDSKLLAKSSFGLLVQRDVDLSLLFIRTGVPTTQQDAYGSNSLHLACRAGDLELVTAYIESGKFDINSKGQNEWTPLHEAVGLRRYEVSRYLVKAGASMDVVNKLGETPRALGVKLGIPKLELDEAFLATSPTTASSFQESNTTGSPDTNSLPASPTKTAPPEKSGSLGRLNLLDKIKQKLPVESKNTGSVPSLATTALTSKAAAALVAAAAASNASGNELRPASSNNDVTP</sequence>
<reference evidence="5 6" key="1">
    <citation type="journal article" date="2019" name="Sci. Rep.">
        <title>Comparative genomics of chytrid fungi reveal insights into the obligate biotrophic and pathogenic lifestyle of Synchytrium endobioticum.</title>
        <authorList>
            <person name="van de Vossenberg B.T.L.H."/>
            <person name="Warris S."/>
            <person name="Nguyen H.D.T."/>
            <person name="van Gent-Pelzer M.P.E."/>
            <person name="Joly D.L."/>
            <person name="van de Geest H.C."/>
            <person name="Bonants P.J.M."/>
            <person name="Smith D.S."/>
            <person name="Levesque C.A."/>
            <person name="van der Lee T.A.J."/>
        </authorList>
    </citation>
    <scope>NUCLEOTIDE SEQUENCE [LARGE SCALE GENOMIC DNA]</scope>
    <source>
        <strain evidence="5 6">CBS 675.73</strain>
    </source>
</reference>
<gene>
    <name evidence="5" type="ORF">CcCBS67573_g06798</name>
</gene>
<feature type="repeat" description="ANK" evidence="3">
    <location>
        <begin position="396"/>
        <end position="422"/>
    </location>
</feature>
<feature type="compositionally biased region" description="Polar residues" evidence="4">
    <location>
        <begin position="335"/>
        <end position="345"/>
    </location>
</feature>
<feature type="compositionally biased region" description="Basic and acidic residues" evidence="4">
    <location>
        <begin position="1"/>
        <end position="29"/>
    </location>
</feature>
<feature type="compositionally biased region" description="Polar residues" evidence="4">
    <location>
        <begin position="455"/>
        <end position="471"/>
    </location>
</feature>
<feature type="compositionally biased region" description="Low complexity" evidence="4">
    <location>
        <begin position="105"/>
        <end position="116"/>
    </location>
</feature>
<evidence type="ECO:0000256" key="2">
    <source>
        <dbReference type="ARBA" id="ARBA00023043"/>
    </source>
</evidence>
<feature type="region of interest" description="Disordered" evidence="4">
    <location>
        <begin position="889"/>
        <end position="911"/>
    </location>
</feature>
<evidence type="ECO:0000256" key="1">
    <source>
        <dbReference type="ARBA" id="ARBA00022737"/>
    </source>
</evidence>
<feature type="repeat" description="ANK" evidence="3">
    <location>
        <begin position="717"/>
        <end position="741"/>
    </location>
</feature>
<feature type="compositionally biased region" description="Low complexity" evidence="4">
    <location>
        <begin position="32"/>
        <end position="53"/>
    </location>
</feature>
<feature type="compositionally biased region" description="Low complexity" evidence="4">
    <location>
        <begin position="515"/>
        <end position="527"/>
    </location>
</feature>
<dbReference type="InterPro" id="IPR002110">
    <property type="entry name" value="Ankyrin_rpt"/>
</dbReference>
<name>A0A507F0F0_9FUNG</name>
<evidence type="ECO:0000256" key="3">
    <source>
        <dbReference type="PROSITE-ProRule" id="PRU00023"/>
    </source>
</evidence>
<feature type="region of interest" description="Disordered" evidence="4">
    <location>
        <begin position="515"/>
        <end position="564"/>
    </location>
</feature>
<feature type="region of interest" description="Disordered" evidence="4">
    <location>
        <begin position="811"/>
        <end position="849"/>
    </location>
</feature>
<keyword evidence="2 3" id="KW-0040">ANK repeat</keyword>
<dbReference type="OrthoDB" id="194358at2759"/>
<dbReference type="PROSITE" id="PS50088">
    <property type="entry name" value="ANK_REPEAT"/>
    <property type="match status" value="3"/>
</dbReference>
<evidence type="ECO:0000256" key="4">
    <source>
        <dbReference type="SAM" id="MobiDB-lite"/>
    </source>
</evidence>
<evidence type="ECO:0000313" key="5">
    <source>
        <dbReference type="EMBL" id="TPX69691.1"/>
    </source>
</evidence>
<feature type="repeat" description="ANK" evidence="3">
    <location>
        <begin position="751"/>
        <end position="783"/>
    </location>
</feature>
<feature type="region of interest" description="Disordered" evidence="4">
    <location>
        <begin position="105"/>
        <end position="126"/>
    </location>
</feature>
<protein>
    <submittedName>
        <fullName evidence="5">Uncharacterized protein</fullName>
    </submittedName>
</protein>
<dbReference type="PANTHER" id="PTHR24198:SF165">
    <property type="entry name" value="ANKYRIN REPEAT-CONTAINING PROTEIN-RELATED"/>
    <property type="match status" value="1"/>
</dbReference>
<dbReference type="InterPro" id="IPR036770">
    <property type="entry name" value="Ankyrin_rpt-contain_sf"/>
</dbReference>
<feature type="region of interest" description="Disordered" evidence="4">
    <location>
        <begin position="452"/>
        <end position="473"/>
    </location>
</feature>
<organism evidence="5 6">
    <name type="scientific">Chytriomyces confervae</name>
    <dbReference type="NCBI Taxonomy" id="246404"/>
    <lineage>
        <taxon>Eukaryota</taxon>
        <taxon>Fungi</taxon>
        <taxon>Fungi incertae sedis</taxon>
        <taxon>Chytridiomycota</taxon>
        <taxon>Chytridiomycota incertae sedis</taxon>
        <taxon>Chytridiomycetes</taxon>
        <taxon>Chytridiales</taxon>
        <taxon>Chytriomycetaceae</taxon>
        <taxon>Chytriomyces</taxon>
    </lineage>
</organism>
<keyword evidence="6" id="KW-1185">Reference proteome</keyword>